<accession>A0A2G9C414</accession>
<dbReference type="GO" id="GO:0071555">
    <property type="term" value="P:cell wall organization"/>
    <property type="evidence" value="ECO:0007669"/>
    <property type="project" value="TreeGrafter"/>
</dbReference>
<dbReference type="PROSITE" id="PS00337">
    <property type="entry name" value="BETA_LACTAMASE_D"/>
    <property type="match status" value="1"/>
</dbReference>
<evidence type="ECO:0000256" key="1">
    <source>
        <dbReference type="ARBA" id="ARBA00001526"/>
    </source>
</evidence>
<evidence type="ECO:0000256" key="7">
    <source>
        <dbReference type="PIRSR" id="PIRSR602137-50"/>
    </source>
</evidence>
<dbReference type="Proteomes" id="UP000231501">
    <property type="component" value="Unassembled WGS sequence"/>
</dbReference>
<organism evidence="11 12">
    <name type="scientific">Roseateles chitinivorans</name>
    <dbReference type="NCBI Taxonomy" id="2917965"/>
    <lineage>
        <taxon>Bacteria</taxon>
        <taxon>Pseudomonadati</taxon>
        <taxon>Pseudomonadota</taxon>
        <taxon>Betaproteobacteria</taxon>
        <taxon>Burkholderiales</taxon>
        <taxon>Sphaerotilaceae</taxon>
        <taxon>Roseateles</taxon>
    </lineage>
</organism>
<evidence type="ECO:0000256" key="6">
    <source>
        <dbReference type="ARBA" id="ARBA00023251"/>
    </source>
</evidence>
<evidence type="ECO:0000256" key="2">
    <source>
        <dbReference type="ARBA" id="ARBA00007898"/>
    </source>
</evidence>
<dbReference type="Gene3D" id="3.40.710.10">
    <property type="entry name" value="DD-peptidase/beta-lactamase superfamily"/>
    <property type="match status" value="1"/>
</dbReference>
<dbReference type="SUPFAM" id="SSF56601">
    <property type="entry name" value="beta-lactamase/transpeptidase-like"/>
    <property type="match status" value="1"/>
</dbReference>
<dbReference type="GO" id="GO:0017001">
    <property type="term" value="P:antibiotic catabolic process"/>
    <property type="evidence" value="ECO:0007669"/>
    <property type="project" value="InterPro"/>
</dbReference>
<comment type="similarity">
    <text evidence="2 8">Belongs to the class-D beta-lactamase family.</text>
</comment>
<gene>
    <name evidence="11" type="ORF">CS062_21425</name>
</gene>
<dbReference type="PANTHER" id="PTHR30627:SF6">
    <property type="entry name" value="BETA-LACTAMASE YBXI-RELATED"/>
    <property type="match status" value="1"/>
</dbReference>
<dbReference type="GO" id="GO:0008800">
    <property type="term" value="F:beta-lactamase activity"/>
    <property type="evidence" value="ECO:0007669"/>
    <property type="project" value="UniProtKB-UniRule"/>
</dbReference>
<comment type="catalytic activity">
    <reaction evidence="1 8">
        <text>a beta-lactam + H2O = a substituted beta-amino acid</text>
        <dbReference type="Rhea" id="RHEA:20401"/>
        <dbReference type="ChEBI" id="CHEBI:15377"/>
        <dbReference type="ChEBI" id="CHEBI:35627"/>
        <dbReference type="ChEBI" id="CHEBI:140347"/>
        <dbReference type="EC" id="3.5.2.6"/>
    </reaction>
</comment>
<dbReference type="InterPro" id="IPR002137">
    <property type="entry name" value="Beta-lactam_class-D_AS"/>
</dbReference>
<evidence type="ECO:0000259" key="10">
    <source>
        <dbReference type="Pfam" id="PF00905"/>
    </source>
</evidence>
<evidence type="ECO:0000313" key="12">
    <source>
        <dbReference type="Proteomes" id="UP000231501"/>
    </source>
</evidence>
<evidence type="ECO:0000256" key="4">
    <source>
        <dbReference type="ARBA" id="ARBA00022729"/>
    </source>
</evidence>
<dbReference type="RefSeq" id="WP_099863603.1">
    <property type="nucleotide sequence ID" value="NZ_PEOG01000079.1"/>
</dbReference>
<proteinExistence type="inferred from homology"/>
<evidence type="ECO:0000256" key="3">
    <source>
        <dbReference type="ARBA" id="ARBA00012865"/>
    </source>
</evidence>
<keyword evidence="4 9" id="KW-0732">Signal</keyword>
<dbReference type="OrthoDB" id="9762883at2"/>
<feature type="active site" description="Acyl-ester intermediate" evidence="7">
    <location>
        <position position="99"/>
    </location>
</feature>
<protein>
    <recommendedName>
        <fullName evidence="3 8">Beta-lactamase</fullName>
        <ecNumber evidence="3 8">3.5.2.6</ecNumber>
    </recommendedName>
</protein>
<evidence type="ECO:0000256" key="9">
    <source>
        <dbReference type="SAM" id="SignalP"/>
    </source>
</evidence>
<keyword evidence="6 8" id="KW-0046">Antibiotic resistance</keyword>
<feature type="modified residue" description="N6-carboxylysine" evidence="7">
    <location>
        <position position="102"/>
    </location>
</feature>
<name>A0A2G9C414_9BURK</name>
<feature type="chain" id="PRO_5013782334" description="Beta-lactamase" evidence="9">
    <location>
        <begin position="26"/>
        <end position="301"/>
    </location>
</feature>
<dbReference type="InterPro" id="IPR050515">
    <property type="entry name" value="Beta-lactam/transpept"/>
</dbReference>
<dbReference type="AlphaFoldDB" id="A0A2G9C414"/>
<dbReference type="GO" id="GO:0005886">
    <property type="term" value="C:plasma membrane"/>
    <property type="evidence" value="ECO:0007669"/>
    <property type="project" value="TreeGrafter"/>
</dbReference>
<comment type="caution">
    <text evidence="11">The sequence shown here is derived from an EMBL/GenBank/DDBJ whole genome shotgun (WGS) entry which is preliminary data.</text>
</comment>
<feature type="domain" description="Penicillin-binding protein transpeptidase" evidence="10">
    <location>
        <begin position="93"/>
        <end position="290"/>
    </location>
</feature>
<evidence type="ECO:0000256" key="5">
    <source>
        <dbReference type="ARBA" id="ARBA00022801"/>
    </source>
</evidence>
<dbReference type="PROSITE" id="PS51257">
    <property type="entry name" value="PROKAR_LIPOPROTEIN"/>
    <property type="match status" value="1"/>
</dbReference>
<dbReference type="GO" id="GO:0046677">
    <property type="term" value="P:response to antibiotic"/>
    <property type="evidence" value="ECO:0007669"/>
    <property type="project" value="UniProtKB-UniRule"/>
</dbReference>
<dbReference type="EMBL" id="PEOG01000079">
    <property type="protein sequence ID" value="PIM51105.1"/>
    <property type="molecule type" value="Genomic_DNA"/>
</dbReference>
<reference evidence="11 12" key="1">
    <citation type="submission" date="2017-11" db="EMBL/GenBank/DDBJ databases">
        <title>Draft genome sequence of Mitsuaria sp. HWN-4.</title>
        <authorList>
            <person name="Gundlapally S.R."/>
        </authorList>
    </citation>
    <scope>NUCLEOTIDE SEQUENCE [LARGE SCALE GENOMIC DNA]</scope>
    <source>
        <strain evidence="11 12">HWN-4</strain>
    </source>
</reference>
<sequence>MSLSRLSTGALLACLALTACRASIAQGDPTAASTLPAAAPTAQAVVPADQRERWETRPEFQRHFAELGTTGTITVLDTRSHRWIASDSVRAFETFLPASTFKIPMSLIALETGAAVDETQPFKWDGTERRIADWNRDQTLASAYRVSAVWVFQSLARQVGQPTVQQFLRDFRYGNAIAGPVGDRFWLDGDLRISAVGQVDFLRRVHDRALPLSDRTYDIARRVMLREQGPGWRMYAKTGWADDPKSRSIGWFVGWVEQDRDPRPVYFALNLDMTDPAFAPRREEIAKRVLRALGALEPARP</sequence>
<dbReference type="Pfam" id="PF00905">
    <property type="entry name" value="Transpeptidase"/>
    <property type="match status" value="1"/>
</dbReference>
<keyword evidence="5 8" id="KW-0378">Hydrolase</keyword>
<dbReference type="GO" id="GO:0008658">
    <property type="term" value="F:penicillin binding"/>
    <property type="evidence" value="ECO:0007669"/>
    <property type="project" value="InterPro"/>
</dbReference>
<dbReference type="PANTHER" id="PTHR30627">
    <property type="entry name" value="PEPTIDOGLYCAN D,D-TRANSPEPTIDASE"/>
    <property type="match status" value="1"/>
</dbReference>
<feature type="signal peptide" evidence="9">
    <location>
        <begin position="1"/>
        <end position="25"/>
    </location>
</feature>
<dbReference type="InterPro" id="IPR001460">
    <property type="entry name" value="PCN-bd_Tpept"/>
</dbReference>
<evidence type="ECO:0000313" key="11">
    <source>
        <dbReference type="EMBL" id="PIM51105.1"/>
    </source>
</evidence>
<evidence type="ECO:0000256" key="8">
    <source>
        <dbReference type="RuleBase" id="RU361140"/>
    </source>
</evidence>
<dbReference type="EC" id="3.5.2.6" evidence="3 8"/>
<keyword evidence="12" id="KW-1185">Reference proteome</keyword>
<dbReference type="InterPro" id="IPR012338">
    <property type="entry name" value="Beta-lactam/transpept-like"/>
</dbReference>